<keyword evidence="4" id="KW-0808">Transferase</keyword>
<dbReference type="OMA" id="GTQHFRV"/>
<dbReference type="Proteomes" id="UP000266841">
    <property type="component" value="Unassembled WGS sequence"/>
</dbReference>
<dbReference type="Pfam" id="PF00155">
    <property type="entry name" value="Aminotran_1_2"/>
    <property type="match status" value="1"/>
</dbReference>
<keyword evidence="10" id="KW-1185">Reference proteome</keyword>
<dbReference type="PANTHER" id="PTHR11751:SF29">
    <property type="entry name" value="ALANINE TRANSAMINASE"/>
    <property type="match status" value="1"/>
</dbReference>
<dbReference type="SUPFAM" id="SSF47473">
    <property type="entry name" value="EF-hand"/>
    <property type="match status" value="1"/>
</dbReference>
<dbReference type="PROSITE" id="PS50222">
    <property type="entry name" value="EF_HAND_2"/>
    <property type="match status" value="1"/>
</dbReference>
<evidence type="ECO:0000256" key="1">
    <source>
        <dbReference type="ARBA" id="ARBA00001933"/>
    </source>
</evidence>
<evidence type="ECO:0000256" key="5">
    <source>
        <dbReference type="ARBA" id="ARBA00022837"/>
    </source>
</evidence>
<dbReference type="GO" id="GO:0005509">
    <property type="term" value="F:calcium ion binding"/>
    <property type="evidence" value="ECO:0007669"/>
    <property type="project" value="InterPro"/>
</dbReference>
<dbReference type="GO" id="GO:0004021">
    <property type="term" value="F:L-alanine:2-oxoglutarate aminotransferase activity"/>
    <property type="evidence" value="ECO:0007669"/>
    <property type="project" value="TreeGrafter"/>
</dbReference>
<dbReference type="GO" id="GO:0030170">
    <property type="term" value="F:pyridoxal phosphate binding"/>
    <property type="evidence" value="ECO:0007669"/>
    <property type="project" value="InterPro"/>
</dbReference>
<dbReference type="InterPro" id="IPR045088">
    <property type="entry name" value="ALAT1/2-like"/>
</dbReference>
<evidence type="ECO:0000256" key="3">
    <source>
        <dbReference type="ARBA" id="ARBA00022576"/>
    </source>
</evidence>
<accession>K0RAQ9</accession>
<dbReference type="InterPro" id="IPR015422">
    <property type="entry name" value="PyrdxlP-dep_Trfase_small"/>
</dbReference>
<dbReference type="GO" id="GO:0042853">
    <property type="term" value="P:L-alanine catabolic process"/>
    <property type="evidence" value="ECO:0007669"/>
    <property type="project" value="UniProtKB-UniPathway"/>
</dbReference>
<evidence type="ECO:0000256" key="6">
    <source>
        <dbReference type="ARBA" id="ARBA00022898"/>
    </source>
</evidence>
<dbReference type="PANTHER" id="PTHR11751">
    <property type="entry name" value="ALANINE AMINOTRANSFERASE"/>
    <property type="match status" value="1"/>
</dbReference>
<dbReference type="InterPro" id="IPR004839">
    <property type="entry name" value="Aminotransferase_I/II_large"/>
</dbReference>
<protein>
    <recommendedName>
        <fullName evidence="8">EF-hand domain-containing protein</fullName>
    </recommendedName>
</protein>
<evidence type="ECO:0000259" key="8">
    <source>
        <dbReference type="PROSITE" id="PS50222"/>
    </source>
</evidence>
<dbReference type="PROSITE" id="PS00018">
    <property type="entry name" value="EF_HAND_1"/>
    <property type="match status" value="1"/>
</dbReference>
<comment type="caution">
    <text evidence="9">The sequence shown here is derived from an EMBL/GenBank/DDBJ whole genome shotgun (WGS) entry which is preliminary data.</text>
</comment>
<evidence type="ECO:0000313" key="9">
    <source>
        <dbReference type="EMBL" id="EJK50290.1"/>
    </source>
</evidence>
<dbReference type="Gene3D" id="3.90.1150.10">
    <property type="entry name" value="Aspartate Aminotransferase, domain 1"/>
    <property type="match status" value="1"/>
</dbReference>
<dbReference type="OrthoDB" id="1732682at2759"/>
<dbReference type="FunFam" id="3.90.1150.10:FF:000151">
    <property type="entry name" value="Alanine aminotransferase 2"/>
    <property type="match status" value="1"/>
</dbReference>
<dbReference type="InterPro" id="IPR002048">
    <property type="entry name" value="EF_hand_dom"/>
</dbReference>
<evidence type="ECO:0000313" key="10">
    <source>
        <dbReference type="Proteomes" id="UP000266841"/>
    </source>
</evidence>
<dbReference type="EMBL" id="AGNL01044052">
    <property type="protein sequence ID" value="EJK50290.1"/>
    <property type="molecule type" value="Genomic_DNA"/>
</dbReference>
<comment type="cofactor">
    <cofactor evidence="1">
        <name>pyridoxal 5'-phosphate</name>
        <dbReference type="ChEBI" id="CHEBI:597326"/>
    </cofactor>
</comment>
<dbReference type="Gene3D" id="1.10.287.1970">
    <property type="match status" value="1"/>
</dbReference>
<proteinExistence type="inferred from homology"/>
<dbReference type="InterPro" id="IPR011992">
    <property type="entry name" value="EF-hand-dom_pair"/>
</dbReference>
<gene>
    <name evidence="9" type="ORF">THAOC_30762</name>
</gene>
<dbReference type="Gene3D" id="1.10.238.10">
    <property type="entry name" value="EF-hand"/>
    <property type="match status" value="1"/>
</dbReference>
<dbReference type="InterPro" id="IPR018247">
    <property type="entry name" value="EF_Hand_1_Ca_BS"/>
</dbReference>
<dbReference type="FunFam" id="1.10.287.1970:FF:000001">
    <property type="entry name" value="Alanine aminotransferase 2"/>
    <property type="match status" value="1"/>
</dbReference>
<dbReference type="CDD" id="cd00609">
    <property type="entry name" value="AAT_like"/>
    <property type="match status" value="1"/>
</dbReference>
<organism evidence="9 10">
    <name type="scientific">Thalassiosira oceanica</name>
    <name type="common">Marine diatom</name>
    <dbReference type="NCBI Taxonomy" id="159749"/>
    <lineage>
        <taxon>Eukaryota</taxon>
        <taxon>Sar</taxon>
        <taxon>Stramenopiles</taxon>
        <taxon>Ochrophyta</taxon>
        <taxon>Bacillariophyta</taxon>
        <taxon>Coscinodiscophyceae</taxon>
        <taxon>Thalassiosirophycidae</taxon>
        <taxon>Thalassiosirales</taxon>
        <taxon>Thalassiosiraceae</taxon>
        <taxon>Thalassiosira</taxon>
    </lineage>
</organism>
<comment type="subunit">
    <text evidence="2">Homodimer.</text>
</comment>
<keyword evidence="5" id="KW-0106">Calcium</keyword>
<sequence length="570" mass="63366">MLSKLQQECWDGYVATGRGCHTLFQLLDTDSSGTVSWQEIRFFLENVRENDVNPEARKQVLEAVADGPIGFNEFQSWLIKGTKIDRDMKNEVATGNYQESLGNPRPDDAEHSWNRHTMSQNLRRMQYAVRGEVVIKADAMAKKGKKIIYTNIGNPHAVGQKPITYYRQVISLCDLPAECGIANPTISSVFPEDVVVRAIEMREAIGPAGTGAYTNSQGIGKFRDDIAKFITARDGHLSLPSNIFLTNGASAAIESVLTGLIGNNRDAVMIPIPQYPIYSAIISRLGARQVRYYLDEDNGWAITEQELEERRAAAVERNGLNIRALTLINPGNPTGQVLSREDVETICKFCAKHDIVLLSDEVYQRNIYVDTKEFVSAKKVAVETPGCENLQLISFHSTSKGLIGECGRRGGYMELHNIDAYVHTQLYKLASSGLCSGVDGQMMMSYDRFANEENEIFESLKRRAVSLVNGLNQIEGMSCNVSEGAMYAFPKVELPDKAIDEAAKSEQTPDTLYSLSLLDETGICVVPASGFGQKEGRVGFRTTFLPPEDELNKAILEFKRHHELFCEKYA</sequence>
<feature type="domain" description="EF-hand" evidence="8">
    <location>
        <begin position="15"/>
        <end position="50"/>
    </location>
</feature>
<name>K0RAQ9_THAOC</name>
<evidence type="ECO:0000256" key="2">
    <source>
        <dbReference type="ARBA" id="ARBA00011738"/>
    </source>
</evidence>
<dbReference type="AlphaFoldDB" id="K0RAQ9"/>
<dbReference type="Gene3D" id="3.40.640.10">
    <property type="entry name" value="Type I PLP-dependent aspartate aminotransferase-like (Major domain)"/>
    <property type="match status" value="1"/>
</dbReference>
<dbReference type="eggNOG" id="KOG0258">
    <property type="taxonomic scope" value="Eukaryota"/>
</dbReference>
<evidence type="ECO:0000256" key="7">
    <source>
        <dbReference type="ARBA" id="ARBA00025785"/>
    </source>
</evidence>
<dbReference type="FunFam" id="3.40.640.10:FF:000104">
    <property type="entry name" value="Alanine aminotransferase, putative"/>
    <property type="match status" value="1"/>
</dbReference>
<evidence type="ECO:0000256" key="4">
    <source>
        <dbReference type="ARBA" id="ARBA00022679"/>
    </source>
</evidence>
<dbReference type="InterPro" id="IPR015424">
    <property type="entry name" value="PyrdxlP-dep_Trfase"/>
</dbReference>
<comment type="similarity">
    <text evidence="7">Belongs to the class-I pyridoxal-phosphate-dependent aminotransferase family. Alanine aminotransferase subfamily.</text>
</comment>
<keyword evidence="3" id="KW-0032">Aminotransferase</keyword>
<dbReference type="UniPathway" id="UPA00528">
    <property type="reaction ID" value="UER00586"/>
</dbReference>
<reference evidence="9 10" key="1">
    <citation type="journal article" date="2012" name="Genome Biol.">
        <title>Genome and low-iron response of an oceanic diatom adapted to chronic iron limitation.</title>
        <authorList>
            <person name="Lommer M."/>
            <person name="Specht M."/>
            <person name="Roy A.S."/>
            <person name="Kraemer L."/>
            <person name="Andreson R."/>
            <person name="Gutowska M.A."/>
            <person name="Wolf J."/>
            <person name="Bergner S.V."/>
            <person name="Schilhabel M.B."/>
            <person name="Klostermeier U.C."/>
            <person name="Beiko R.G."/>
            <person name="Rosenstiel P."/>
            <person name="Hippler M."/>
            <person name="Laroche J."/>
        </authorList>
    </citation>
    <scope>NUCLEOTIDE SEQUENCE [LARGE SCALE GENOMIC DNA]</scope>
    <source>
        <strain evidence="9 10">CCMP1005</strain>
    </source>
</reference>
<dbReference type="SUPFAM" id="SSF53383">
    <property type="entry name" value="PLP-dependent transferases"/>
    <property type="match status" value="1"/>
</dbReference>
<keyword evidence="6" id="KW-0663">Pyridoxal phosphate</keyword>
<dbReference type="InterPro" id="IPR015421">
    <property type="entry name" value="PyrdxlP-dep_Trfase_major"/>
</dbReference>